<dbReference type="Pfam" id="PF05461">
    <property type="entry name" value="ApoL"/>
    <property type="match status" value="1"/>
</dbReference>
<dbReference type="GeneTree" id="ENSGT00940000169789"/>
<dbReference type="RefSeq" id="XP_017212428.1">
    <property type="nucleotide sequence ID" value="XM_017356939.3"/>
</dbReference>
<keyword evidence="7" id="KW-0067">ATP-binding</keyword>
<dbReference type="PANTHER" id="PTHR44899">
    <property type="entry name" value="CAMK FAMILY PROTEIN KINASE"/>
    <property type="match status" value="1"/>
</dbReference>
<dbReference type="AGR" id="ZFIN:ZDB-GENE-040724-148"/>
<evidence type="ECO:0000256" key="4">
    <source>
        <dbReference type="ARBA" id="ARBA00022679"/>
    </source>
</evidence>
<protein>
    <recommendedName>
        <fullName evidence="2">non-specific serine/threonine protein kinase</fullName>
        <ecNumber evidence="2">2.7.11.1</ecNumber>
    </recommendedName>
</protein>
<dbReference type="Bgee" id="ENSDARG00000026505">
    <property type="expression patterns" value="Expressed in zone of skin and 5 other cell types or tissues"/>
</dbReference>
<evidence type="ECO:0000256" key="10">
    <source>
        <dbReference type="SAM" id="Coils"/>
    </source>
</evidence>
<evidence type="ECO:0000256" key="12">
    <source>
        <dbReference type="SAM" id="Phobius"/>
    </source>
</evidence>
<name>A0A8M6Z7R4_DANRE</name>
<evidence type="ECO:0000256" key="3">
    <source>
        <dbReference type="ARBA" id="ARBA00022527"/>
    </source>
</evidence>
<dbReference type="Gene3D" id="1.10.510.10">
    <property type="entry name" value="Transferase(Phosphotransferase) domain 1"/>
    <property type="match status" value="1"/>
</dbReference>
<accession>F1QCQ0</accession>
<dbReference type="GO" id="GO:0005634">
    <property type="term" value="C:nucleus"/>
    <property type="evidence" value="ECO:0000318"/>
    <property type="project" value="GO_Central"/>
</dbReference>
<dbReference type="EC" id="2.7.11.1" evidence="2"/>
<keyword evidence="12" id="KW-1133">Transmembrane helix</keyword>
<dbReference type="RefSeq" id="XP_685228.2">
    <property type="nucleotide sequence ID" value="XM_680136.7"/>
</dbReference>
<reference evidence="14" key="1">
    <citation type="submission" date="2011-07" db="UniProtKB">
        <authorList>
            <consortium name="Ensembl"/>
        </authorList>
    </citation>
    <scope>IDENTIFICATION</scope>
    <source>
        <strain evidence="14">Tuebingen</strain>
    </source>
</reference>
<dbReference type="GeneID" id="557131"/>
<keyword evidence="12" id="KW-0812">Transmembrane</keyword>
<evidence type="ECO:0000259" key="13">
    <source>
        <dbReference type="PROSITE" id="PS50011"/>
    </source>
</evidence>
<dbReference type="KEGG" id="dre:557131"/>
<dbReference type="HOGENOM" id="CLU_470857_0_0_1"/>
<feature type="coiled-coil region" evidence="10">
    <location>
        <begin position="251"/>
        <end position="278"/>
    </location>
</feature>
<evidence type="ECO:0000313" key="18">
    <source>
        <dbReference type="ZFIN" id="ZDB-GENE-040724-148"/>
    </source>
</evidence>
<dbReference type="PaxDb" id="7955-ENSDARP00000036478"/>
<evidence type="ECO:0000256" key="2">
    <source>
        <dbReference type="ARBA" id="ARBA00012513"/>
    </source>
</evidence>
<dbReference type="Pfam" id="PF00069">
    <property type="entry name" value="Pkinase"/>
    <property type="match status" value="1"/>
</dbReference>
<dbReference type="GO" id="GO:0005524">
    <property type="term" value="F:ATP binding"/>
    <property type="evidence" value="ECO:0007669"/>
    <property type="project" value="UniProtKB-KW"/>
</dbReference>
<feature type="compositionally biased region" description="Polar residues" evidence="11">
    <location>
        <begin position="473"/>
        <end position="483"/>
    </location>
</feature>
<dbReference type="PANTHER" id="PTHR44899:SF3">
    <property type="entry name" value="SERINE_THREONINE-PROTEIN KINASE NEK1"/>
    <property type="match status" value="1"/>
</dbReference>
<evidence type="ECO:0000256" key="9">
    <source>
        <dbReference type="ARBA" id="ARBA00048679"/>
    </source>
</evidence>
<feature type="transmembrane region" description="Helical" evidence="12">
    <location>
        <begin position="315"/>
        <end position="337"/>
    </location>
</feature>
<dbReference type="GO" id="GO:0004674">
    <property type="term" value="F:protein serine/threonine kinase activity"/>
    <property type="evidence" value="ECO:0000318"/>
    <property type="project" value="GO_Central"/>
</dbReference>
<evidence type="ECO:0000256" key="1">
    <source>
        <dbReference type="ARBA" id="ARBA00010090"/>
    </source>
</evidence>
<dbReference type="SUPFAM" id="SSF56112">
    <property type="entry name" value="Protein kinase-like (PK-like)"/>
    <property type="match status" value="1"/>
</dbReference>
<dbReference type="eggNOG" id="KOG0589">
    <property type="taxonomic scope" value="Eukaryota"/>
</dbReference>
<dbReference type="SMR" id="A0A8M6Z7R4"/>
<gene>
    <name evidence="14 16 17 18" type="primary">si:ch211-285c6.3</name>
</gene>
<accession>A0A8M6Z7R4</accession>
<dbReference type="Ensembl" id="ENSDART00000034268.6">
    <property type="protein sequence ID" value="ENSDARP00000036478.3"/>
    <property type="gene ID" value="ENSDARG00000026505.7"/>
</dbReference>
<dbReference type="GO" id="GO:0005576">
    <property type="term" value="C:extracellular region"/>
    <property type="evidence" value="ECO:0007669"/>
    <property type="project" value="InterPro"/>
</dbReference>
<comment type="catalytic activity">
    <reaction evidence="8">
        <text>L-threonyl-[protein] + ATP = O-phospho-L-threonyl-[protein] + ADP + H(+)</text>
        <dbReference type="Rhea" id="RHEA:46608"/>
        <dbReference type="Rhea" id="RHEA-COMP:11060"/>
        <dbReference type="Rhea" id="RHEA-COMP:11605"/>
        <dbReference type="ChEBI" id="CHEBI:15378"/>
        <dbReference type="ChEBI" id="CHEBI:30013"/>
        <dbReference type="ChEBI" id="CHEBI:30616"/>
        <dbReference type="ChEBI" id="CHEBI:61977"/>
        <dbReference type="ChEBI" id="CHEBI:456216"/>
        <dbReference type="EC" id="2.7.11.1"/>
    </reaction>
</comment>
<feature type="region of interest" description="Disordered" evidence="11">
    <location>
        <begin position="469"/>
        <end position="501"/>
    </location>
</feature>
<evidence type="ECO:0000256" key="5">
    <source>
        <dbReference type="ARBA" id="ARBA00022741"/>
    </source>
</evidence>
<keyword evidence="3" id="KW-0723">Serine/threonine-protein kinase</keyword>
<evidence type="ECO:0000313" key="15">
    <source>
        <dbReference type="Proteomes" id="UP000000437"/>
    </source>
</evidence>
<dbReference type="FunFam" id="1.10.510.10:FF:001193">
    <property type="entry name" value="Si:dkey-192d15.1"/>
    <property type="match status" value="1"/>
</dbReference>
<keyword evidence="15" id="KW-1185">Reference proteome</keyword>
<evidence type="ECO:0000313" key="14">
    <source>
        <dbReference type="Ensembl" id="ENSDARP00000036478"/>
    </source>
</evidence>
<evidence type="ECO:0000256" key="6">
    <source>
        <dbReference type="ARBA" id="ARBA00022777"/>
    </source>
</evidence>
<dbReference type="InterPro" id="IPR000719">
    <property type="entry name" value="Prot_kinase_dom"/>
</dbReference>
<reference evidence="14 15" key="2">
    <citation type="journal article" date="2013" name="Nature">
        <title>The zebrafish reference genome sequence and its relationship to the human genome.</title>
        <authorList>
            <consortium name="Genome Reference Consortium Zebrafish"/>
            <person name="Howe K."/>
            <person name="Clark M.D."/>
            <person name="Torroja C.F."/>
            <person name="Torrance J."/>
            <person name="Berthelot C."/>
            <person name="Muffato M."/>
            <person name="Collins J.E."/>
            <person name="Humphray S."/>
            <person name="McLaren K."/>
            <person name="Matthews L."/>
            <person name="McLaren S."/>
            <person name="Sealy I."/>
            <person name="Caccamo M."/>
            <person name="Churcher C."/>
            <person name="Scott C."/>
            <person name="Barrett J.C."/>
            <person name="Koch R."/>
            <person name="Rauch G.J."/>
            <person name="White S."/>
            <person name="Chow W."/>
            <person name="Kilian B."/>
            <person name="Quintais L.T."/>
            <person name="Guerra-Assuncao J.A."/>
            <person name="Zhou Y."/>
            <person name="Gu Y."/>
            <person name="Yen J."/>
            <person name="Vogel J.H."/>
            <person name="Eyre T."/>
            <person name="Redmond S."/>
            <person name="Banerjee R."/>
            <person name="Chi J."/>
            <person name="Fu B."/>
            <person name="Langley E."/>
            <person name="Maguire S.F."/>
            <person name="Laird G.K."/>
            <person name="Lloyd D."/>
            <person name="Kenyon E."/>
            <person name="Donaldson S."/>
            <person name="Sehra H."/>
            <person name="Almeida-King J."/>
            <person name="Loveland J."/>
            <person name="Trevanion S."/>
            <person name="Jones M."/>
            <person name="Quail M."/>
            <person name="Willey D."/>
            <person name="Hunt A."/>
            <person name="Burton J."/>
            <person name="Sims S."/>
            <person name="McLay K."/>
            <person name="Plumb B."/>
            <person name="Davis J."/>
            <person name="Clee C."/>
            <person name="Oliver K."/>
            <person name="Clark R."/>
            <person name="Riddle C."/>
            <person name="Elliot D."/>
            <person name="Eliott D."/>
            <person name="Threadgold G."/>
            <person name="Harden G."/>
            <person name="Ware D."/>
            <person name="Begum S."/>
            <person name="Mortimore B."/>
            <person name="Mortimer B."/>
            <person name="Kerry G."/>
            <person name="Heath P."/>
            <person name="Phillimore B."/>
            <person name="Tracey A."/>
            <person name="Corby N."/>
            <person name="Dunn M."/>
            <person name="Johnson C."/>
            <person name="Wood J."/>
            <person name="Clark S."/>
            <person name="Pelan S."/>
            <person name="Griffiths G."/>
            <person name="Smith M."/>
            <person name="Glithero R."/>
            <person name="Howden P."/>
            <person name="Barker N."/>
            <person name="Lloyd C."/>
            <person name="Stevens C."/>
            <person name="Harley J."/>
            <person name="Holt K."/>
            <person name="Panagiotidis G."/>
            <person name="Lovell J."/>
            <person name="Beasley H."/>
            <person name="Henderson C."/>
            <person name="Gordon D."/>
            <person name="Auger K."/>
            <person name="Wright D."/>
            <person name="Collins J."/>
            <person name="Raisen C."/>
            <person name="Dyer L."/>
            <person name="Leung K."/>
            <person name="Robertson L."/>
            <person name="Ambridge K."/>
            <person name="Leongamornlert D."/>
            <person name="McGuire S."/>
            <person name="Gilderthorp R."/>
            <person name="Griffiths C."/>
            <person name="Manthravadi D."/>
            <person name="Nichol S."/>
            <person name="Barker G."/>
            <person name="Whitehead S."/>
            <person name="Kay M."/>
            <person name="Brown J."/>
            <person name="Murnane C."/>
            <person name="Gray E."/>
            <person name="Humphries M."/>
            <person name="Sycamore N."/>
            <person name="Barker D."/>
            <person name="Saunders D."/>
            <person name="Wallis J."/>
            <person name="Babbage A."/>
            <person name="Hammond S."/>
            <person name="Mashreghi-Mohammadi M."/>
            <person name="Barr L."/>
            <person name="Martin S."/>
            <person name="Wray P."/>
            <person name="Ellington A."/>
            <person name="Matthews N."/>
            <person name="Ellwood M."/>
            <person name="Woodmansey R."/>
            <person name="Clark G."/>
            <person name="Cooper J."/>
            <person name="Cooper J."/>
            <person name="Tromans A."/>
            <person name="Grafham D."/>
            <person name="Skuce C."/>
            <person name="Pandian R."/>
            <person name="Andrews R."/>
            <person name="Harrison E."/>
            <person name="Kimberley A."/>
            <person name="Garnett J."/>
            <person name="Fosker N."/>
            <person name="Hall R."/>
            <person name="Garner P."/>
            <person name="Kelly D."/>
            <person name="Bird C."/>
            <person name="Palmer S."/>
            <person name="Gehring I."/>
            <person name="Berger A."/>
            <person name="Dooley C.M."/>
            <person name="Ersan-Urun Z."/>
            <person name="Eser C."/>
            <person name="Geiger H."/>
            <person name="Geisler M."/>
            <person name="Karotki L."/>
            <person name="Kirn A."/>
            <person name="Konantz J."/>
            <person name="Konantz M."/>
            <person name="Oberlander M."/>
            <person name="Rudolph-Geiger S."/>
            <person name="Teucke M."/>
            <person name="Lanz C."/>
            <person name="Raddatz G."/>
            <person name="Osoegawa K."/>
            <person name="Zhu B."/>
            <person name="Rapp A."/>
            <person name="Widaa S."/>
            <person name="Langford C."/>
            <person name="Yang F."/>
            <person name="Schuster S.C."/>
            <person name="Carter N.P."/>
            <person name="Harrow J."/>
            <person name="Ning Z."/>
            <person name="Herrero J."/>
            <person name="Searle S.M."/>
            <person name="Enright A."/>
            <person name="Geisler R."/>
            <person name="Plasterk R.H."/>
            <person name="Lee C."/>
            <person name="Westerfield M."/>
            <person name="de Jong P.J."/>
            <person name="Zon L.I."/>
            <person name="Postlethwait J.H."/>
            <person name="Nusslein-Volhard C."/>
            <person name="Hubbard T.J."/>
            <person name="Roest Crollius H."/>
            <person name="Rogers J."/>
            <person name="Stemple D.L."/>
        </authorList>
    </citation>
    <scope>NUCLEOTIDE SEQUENCE [LARGE SCALE GENOMIC DNA]</scope>
    <source>
        <strain evidence="14">Tuebingen</strain>
    </source>
</reference>
<dbReference type="EMBL" id="AL954323">
    <property type="status" value="NOT_ANNOTATED_CDS"/>
    <property type="molecule type" value="Genomic_DNA"/>
</dbReference>
<keyword evidence="12" id="KW-0472">Membrane</keyword>
<evidence type="ECO:0000313" key="16">
    <source>
        <dbReference type="RefSeq" id="XP_017212428.1"/>
    </source>
</evidence>
<dbReference type="GO" id="GO:0042157">
    <property type="term" value="P:lipoprotein metabolic process"/>
    <property type="evidence" value="ECO:0007669"/>
    <property type="project" value="InterPro"/>
</dbReference>
<dbReference type="InterPro" id="IPR051131">
    <property type="entry name" value="NEK_Ser/Thr_kinase_NIMA"/>
</dbReference>
<dbReference type="InterPro" id="IPR011009">
    <property type="entry name" value="Kinase-like_dom_sf"/>
</dbReference>
<reference evidence="16 17" key="3">
    <citation type="submission" date="2025-04" db="UniProtKB">
        <authorList>
            <consortium name="RefSeq"/>
        </authorList>
    </citation>
    <scope>IDENTIFICATION</scope>
    <source>
        <strain evidence="16 17">Tuebingen</strain>
    </source>
</reference>
<dbReference type="ZFIN" id="ZDB-GENE-040724-148">
    <property type="gene designation" value="si:ch211-285c6.3"/>
</dbReference>
<dbReference type="OrthoDB" id="6363454at2759"/>
<dbReference type="OMA" id="CIICEMC"/>
<dbReference type="GO" id="GO:0008289">
    <property type="term" value="F:lipid binding"/>
    <property type="evidence" value="ECO:0007669"/>
    <property type="project" value="InterPro"/>
</dbReference>
<evidence type="ECO:0000256" key="7">
    <source>
        <dbReference type="ARBA" id="ARBA00022840"/>
    </source>
</evidence>
<keyword evidence="4" id="KW-0808">Transferase</keyword>
<evidence type="ECO:0000313" key="17">
    <source>
        <dbReference type="RefSeq" id="XP_685228.2"/>
    </source>
</evidence>
<dbReference type="GO" id="GO:0006869">
    <property type="term" value="P:lipid transport"/>
    <property type="evidence" value="ECO:0007669"/>
    <property type="project" value="InterPro"/>
</dbReference>
<keyword evidence="6" id="KW-0418">Kinase</keyword>
<evidence type="ECO:0000256" key="11">
    <source>
        <dbReference type="SAM" id="MobiDB-lite"/>
    </source>
</evidence>
<keyword evidence="5" id="KW-0547">Nucleotide-binding</keyword>
<organism evidence="15 16">
    <name type="scientific">Danio rerio</name>
    <name type="common">Zebrafish</name>
    <name type="synonym">Brachydanio rerio</name>
    <dbReference type="NCBI Taxonomy" id="7955"/>
    <lineage>
        <taxon>Eukaryota</taxon>
        <taxon>Metazoa</taxon>
        <taxon>Chordata</taxon>
        <taxon>Craniata</taxon>
        <taxon>Vertebrata</taxon>
        <taxon>Euteleostomi</taxon>
        <taxon>Actinopterygii</taxon>
        <taxon>Neopterygii</taxon>
        <taxon>Teleostei</taxon>
        <taxon>Ostariophysi</taxon>
        <taxon>Cypriniformes</taxon>
        <taxon>Danionidae</taxon>
        <taxon>Danioninae</taxon>
        <taxon>Danio</taxon>
    </lineage>
</organism>
<dbReference type="PROSITE" id="PS50011">
    <property type="entry name" value="PROTEIN_KINASE_DOM"/>
    <property type="match status" value="1"/>
</dbReference>
<feature type="transmembrane region" description="Helical" evidence="12">
    <location>
        <begin position="434"/>
        <end position="453"/>
    </location>
</feature>
<evidence type="ECO:0000256" key="8">
    <source>
        <dbReference type="ARBA" id="ARBA00047899"/>
    </source>
</evidence>
<dbReference type="InterPro" id="IPR008405">
    <property type="entry name" value="ApoL"/>
</dbReference>
<proteinExistence type="inferred from homology"/>
<dbReference type="AlphaFoldDB" id="A0A8M6Z7R4"/>
<comment type="catalytic activity">
    <reaction evidence="9">
        <text>L-seryl-[protein] + ATP = O-phospho-L-seryl-[protein] + ADP + H(+)</text>
        <dbReference type="Rhea" id="RHEA:17989"/>
        <dbReference type="Rhea" id="RHEA-COMP:9863"/>
        <dbReference type="Rhea" id="RHEA-COMP:11604"/>
        <dbReference type="ChEBI" id="CHEBI:15378"/>
        <dbReference type="ChEBI" id="CHEBI:29999"/>
        <dbReference type="ChEBI" id="CHEBI:30616"/>
        <dbReference type="ChEBI" id="CHEBI:83421"/>
        <dbReference type="ChEBI" id="CHEBI:456216"/>
        <dbReference type="EC" id="2.7.11.1"/>
    </reaction>
</comment>
<keyword evidence="10" id="KW-0175">Coiled coil</keyword>
<sequence>MGNKQSNKYPGYTLVKSNDEKKILVKNEKGDQFVVKKLSTRQEKDVNFLLHLDHPHIVHHKEIIRDGDDLYLVLDHCEGGDLAEKIKQATGQFSEKEILDWTVQICMALKHLHDQQILHKDLQPKSLLFTACGTIRLGEFDKWFTDVQTAETESLAYFAPENLHDTSYYEKSEIWRLGCIICEMCTLKKAFSSGNTDEIIKKICRSSYEHLPTNFSEDLQELIKDTLQVNPADRPSVSEILMRPFIIKHLREMSKKTVEELNKSLDELRTLADDLEKIHFNTTVGSLSGGVIGLVGGILSVVGLALTPFTLGASLIVTGVGIGVATAGGVASGVSNVTKMVNQRSNRQNIKMIITLFQEKINSTSCCIQNIKIAVETLKKELSTNRETFLNGTSAGARLGRGLGGIAELIRVIEVVNIGKIAAQAARAARAAEAATGVLSALFIIVDVFFVFLDSREIHNIRKYKALKESQQKSKSASNQTNNKNREKTSQLLSNTQEEELKSEAIKFVSKIRETTEELQTVLDTLQEGLSCNFSNENNEQVQ</sequence>
<dbReference type="RefSeq" id="XP_073763979.1">
    <property type="nucleotide sequence ID" value="XM_073907878.1"/>
</dbReference>
<feature type="domain" description="Protein kinase" evidence="13">
    <location>
        <begin position="1"/>
        <end position="246"/>
    </location>
</feature>
<dbReference type="Proteomes" id="UP000000437">
    <property type="component" value="Chromosome 7"/>
</dbReference>
<feature type="transmembrane region" description="Helical" evidence="12">
    <location>
        <begin position="287"/>
        <end position="309"/>
    </location>
</feature>
<comment type="similarity">
    <text evidence="1">Belongs to the apolipoprotein L family.</text>
</comment>